<feature type="region of interest" description="Disordered" evidence="1">
    <location>
        <begin position="8"/>
        <end position="44"/>
    </location>
</feature>
<dbReference type="PANTHER" id="PTHR33143:SF3">
    <property type="entry name" value="VQ MOTIF-CONTAINING PROTEIN 17-RELATED"/>
    <property type="match status" value="1"/>
</dbReference>
<dbReference type="InterPro" id="IPR039607">
    <property type="entry name" value="VQ_8/17/18/20/21/25"/>
</dbReference>
<reference evidence="4" key="2">
    <citation type="submission" date="2022-03" db="EMBL/GenBank/DDBJ databases">
        <title>Draft title - Genomic analysis of global carrot germplasm unveils the trajectory of domestication and the origin of high carotenoid orange carrot.</title>
        <authorList>
            <person name="Iorizzo M."/>
            <person name="Ellison S."/>
            <person name="Senalik D."/>
            <person name="Macko-Podgorni A."/>
            <person name="Grzebelus D."/>
            <person name="Bostan H."/>
            <person name="Rolling W."/>
            <person name="Curaba J."/>
            <person name="Simon P."/>
        </authorList>
    </citation>
    <scope>NUCLEOTIDE SEQUENCE</scope>
    <source>
        <tissue evidence="4">Leaf</tissue>
    </source>
</reference>
<name>A0A162AC85_DAUCS</name>
<dbReference type="InterPro" id="IPR008889">
    <property type="entry name" value="VQ"/>
</dbReference>
<sequence>MEIAAAIMNKKQSCVAPHSKSSTTSSSSSSLGMHKSSQMMSKGRPPKIRIIHIFAPEIIKTDVANFRELVQRLTGKPSSQHTTVGAAKKKRQTRTINCPALAVPKKLEIRTGFRPAELRERIKGEEEIWGGANSGGGFLGGFADLDGFMQELNAFPILPLDASPMDAFADHQSQLA</sequence>
<organism evidence="3">
    <name type="scientific">Daucus carota subsp. sativus</name>
    <name type="common">Carrot</name>
    <dbReference type="NCBI Taxonomy" id="79200"/>
    <lineage>
        <taxon>Eukaryota</taxon>
        <taxon>Viridiplantae</taxon>
        <taxon>Streptophyta</taxon>
        <taxon>Embryophyta</taxon>
        <taxon>Tracheophyta</taxon>
        <taxon>Spermatophyta</taxon>
        <taxon>Magnoliopsida</taxon>
        <taxon>eudicotyledons</taxon>
        <taxon>Gunneridae</taxon>
        <taxon>Pentapetalae</taxon>
        <taxon>asterids</taxon>
        <taxon>campanulids</taxon>
        <taxon>Apiales</taxon>
        <taxon>Apiaceae</taxon>
        <taxon>Apioideae</taxon>
        <taxon>Scandiceae</taxon>
        <taxon>Daucinae</taxon>
        <taxon>Daucus</taxon>
        <taxon>Daucus sect. Daucus</taxon>
    </lineage>
</organism>
<dbReference type="EMBL" id="LNRQ01000004">
    <property type="protein sequence ID" value="KZM99092.1"/>
    <property type="molecule type" value="Genomic_DNA"/>
</dbReference>
<evidence type="ECO:0000256" key="1">
    <source>
        <dbReference type="SAM" id="MobiDB-lite"/>
    </source>
</evidence>
<dbReference type="PANTHER" id="PTHR33143">
    <property type="entry name" value="F16F4.1 PROTEIN-RELATED"/>
    <property type="match status" value="1"/>
</dbReference>
<dbReference type="AlphaFoldDB" id="A0A162AC85"/>
<dbReference type="Proteomes" id="UP000077755">
    <property type="component" value="Chromosome 4"/>
</dbReference>
<feature type="domain" description="VQ" evidence="2">
    <location>
        <begin position="53"/>
        <end position="78"/>
    </location>
</feature>
<dbReference type="EMBL" id="CP093346">
    <property type="protein sequence ID" value="WOG98139.1"/>
    <property type="molecule type" value="Genomic_DNA"/>
</dbReference>
<dbReference type="OMA" id="DIWRNAN"/>
<dbReference type="Pfam" id="PF05678">
    <property type="entry name" value="VQ"/>
    <property type="match status" value="1"/>
</dbReference>
<evidence type="ECO:0000313" key="5">
    <source>
        <dbReference type="Proteomes" id="UP000077755"/>
    </source>
</evidence>
<dbReference type="STRING" id="79200.A0A162AC85"/>
<evidence type="ECO:0000259" key="2">
    <source>
        <dbReference type="Pfam" id="PF05678"/>
    </source>
</evidence>
<proteinExistence type="predicted"/>
<keyword evidence="5" id="KW-1185">Reference proteome</keyword>
<evidence type="ECO:0000313" key="3">
    <source>
        <dbReference type="EMBL" id="KZM99092.1"/>
    </source>
</evidence>
<protein>
    <recommendedName>
        <fullName evidence="2">VQ domain-containing protein</fullName>
    </recommendedName>
</protein>
<feature type="compositionally biased region" description="Low complexity" evidence="1">
    <location>
        <begin position="18"/>
        <end position="37"/>
    </location>
</feature>
<accession>A0A162AC85</accession>
<dbReference type="GO" id="GO:0005634">
    <property type="term" value="C:nucleus"/>
    <property type="evidence" value="ECO:0007669"/>
    <property type="project" value="TreeGrafter"/>
</dbReference>
<evidence type="ECO:0000313" key="4">
    <source>
        <dbReference type="EMBL" id="WOG98139.1"/>
    </source>
</evidence>
<reference evidence="3" key="1">
    <citation type="journal article" date="2016" name="Nat. Genet.">
        <title>A high-quality carrot genome assembly provides new insights into carotenoid accumulation and asterid genome evolution.</title>
        <authorList>
            <person name="Iorizzo M."/>
            <person name="Ellison S."/>
            <person name="Senalik D."/>
            <person name="Zeng P."/>
            <person name="Satapoomin P."/>
            <person name="Huang J."/>
            <person name="Bowman M."/>
            <person name="Iovene M."/>
            <person name="Sanseverino W."/>
            <person name="Cavagnaro P."/>
            <person name="Yildiz M."/>
            <person name="Macko-Podgorni A."/>
            <person name="Moranska E."/>
            <person name="Grzebelus E."/>
            <person name="Grzebelus D."/>
            <person name="Ashrafi H."/>
            <person name="Zheng Z."/>
            <person name="Cheng S."/>
            <person name="Spooner D."/>
            <person name="Van Deynze A."/>
            <person name="Simon P."/>
        </authorList>
    </citation>
    <scope>NUCLEOTIDE SEQUENCE [LARGE SCALE GENOMIC DNA]</scope>
    <source>
        <tissue evidence="3">Leaf</tissue>
    </source>
</reference>
<dbReference type="Gramene" id="KZM99092">
    <property type="protein sequence ID" value="KZM99092"/>
    <property type="gene ID" value="DCAR_013546"/>
</dbReference>
<gene>
    <name evidence="3" type="ORF">DCAR_013546</name>
    <name evidence="4" type="ORF">DCAR_0417480</name>
</gene>